<dbReference type="OrthoDB" id="9976382at2759"/>
<dbReference type="GO" id="GO:0035091">
    <property type="term" value="F:phosphatidylinositol binding"/>
    <property type="evidence" value="ECO:0007669"/>
    <property type="project" value="UniProtKB-UniRule"/>
</dbReference>
<dbReference type="PIRSF" id="PIRSF036924">
    <property type="entry name" value="Snx5_Snx6"/>
    <property type="match status" value="1"/>
</dbReference>
<dbReference type="EnsemblMetazoa" id="Aqu2.1.16006_001">
    <property type="protein sequence ID" value="Aqu2.1.16006_001"/>
    <property type="gene ID" value="Aqu2.1.16006"/>
</dbReference>
<gene>
    <name evidence="7" type="primary">100632429</name>
</gene>
<dbReference type="EnsemblMetazoa" id="XM_020003238.1">
    <property type="protein sequence ID" value="XP_019858797.1"/>
    <property type="gene ID" value="LOC100632429"/>
</dbReference>
<reference evidence="8" key="1">
    <citation type="journal article" date="2010" name="Nature">
        <title>The Amphimedon queenslandica genome and the evolution of animal complexity.</title>
        <authorList>
            <person name="Srivastava M."/>
            <person name="Simakov O."/>
            <person name="Chapman J."/>
            <person name="Fahey B."/>
            <person name="Gauthier M.E."/>
            <person name="Mitros T."/>
            <person name="Richards G.S."/>
            <person name="Conaco C."/>
            <person name="Dacre M."/>
            <person name="Hellsten U."/>
            <person name="Larroux C."/>
            <person name="Putnam N.H."/>
            <person name="Stanke M."/>
            <person name="Adamska M."/>
            <person name="Darling A."/>
            <person name="Degnan S.M."/>
            <person name="Oakley T.H."/>
            <person name="Plachetzki D.C."/>
            <person name="Zhai Y."/>
            <person name="Adamski M."/>
            <person name="Calcino A."/>
            <person name="Cummins S.F."/>
            <person name="Goodstein D.M."/>
            <person name="Harris C."/>
            <person name="Jackson D.J."/>
            <person name="Leys S.P."/>
            <person name="Shu S."/>
            <person name="Woodcroft B.J."/>
            <person name="Vervoort M."/>
            <person name="Kosik K.S."/>
            <person name="Manning G."/>
            <person name="Degnan B.M."/>
            <person name="Rokhsar D.S."/>
        </authorList>
    </citation>
    <scope>NUCLEOTIDE SEQUENCE [LARGE SCALE GENOMIC DNA]</scope>
</reference>
<dbReference type="InterPro" id="IPR014637">
    <property type="entry name" value="SNX5/SNX6/SNX32"/>
</dbReference>
<dbReference type="FunFam" id="1.20.1270.60:FF:000008">
    <property type="entry name" value="Sorting nexin"/>
    <property type="match status" value="1"/>
</dbReference>
<dbReference type="Proteomes" id="UP000007879">
    <property type="component" value="Unassembled WGS sequence"/>
</dbReference>
<proteinExistence type="inferred from homology"/>
<evidence type="ECO:0000256" key="1">
    <source>
        <dbReference type="ARBA" id="ARBA00010883"/>
    </source>
</evidence>
<dbReference type="GO" id="GO:0005768">
    <property type="term" value="C:endosome"/>
    <property type="evidence" value="ECO:0007669"/>
    <property type="project" value="TreeGrafter"/>
</dbReference>
<comment type="similarity">
    <text evidence="1 4">Belongs to the sorting nexin family.</text>
</comment>
<dbReference type="CDD" id="cd06892">
    <property type="entry name" value="PX_SNX5_like"/>
    <property type="match status" value="1"/>
</dbReference>
<comment type="function">
    <text evidence="4">Involved in several stages of intracellular trafficking.</text>
</comment>
<dbReference type="KEGG" id="aqu:100632429"/>
<dbReference type="Pfam" id="PF09325">
    <property type="entry name" value="Vps5"/>
    <property type="match status" value="1"/>
</dbReference>
<evidence type="ECO:0000259" key="6">
    <source>
        <dbReference type="PROSITE" id="PS50195"/>
    </source>
</evidence>
<feature type="domain" description="PX" evidence="6">
    <location>
        <begin position="23"/>
        <end position="170"/>
    </location>
</feature>
<dbReference type="InterPro" id="IPR001683">
    <property type="entry name" value="PX_dom"/>
</dbReference>
<dbReference type="Gene3D" id="1.20.1270.60">
    <property type="entry name" value="Arfaptin homology (AH) domain/BAR domain"/>
    <property type="match status" value="1"/>
</dbReference>
<evidence type="ECO:0000256" key="4">
    <source>
        <dbReference type="PIRNR" id="PIRNR036924"/>
    </source>
</evidence>
<accession>A0A1X7TMD9</accession>
<dbReference type="Gene3D" id="3.30.1520.10">
    <property type="entry name" value="Phox-like domain"/>
    <property type="match status" value="1"/>
</dbReference>
<dbReference type="InterPro" id="IPR015404">
    <property type="entry name" value="Vps5_C"/>
</dbReference>
<dbReference type="PANTHER" id="PTHR45850:SF1">
    <property type="entry name" value="SORTING NEXIN 6, ISOFORM B"/>
    <property type="match status" value="1"/>
</dbReference>
<protein>
    <recommendedName>
        <fullName evidence="4">Sorting nexin</fullName>
    </recommendedName>
</protein>
<evidence type="ECO:0000313" key="8">
    <source>
        <dbReference type="Proteomes" id="UP000007879"/>
    </source>
</evidence>
<feature type="region of interest" description="Disordered" evidence="5">
    <location>
        <begin position="1"/>
        <end position="23"/>
    </location>
</feature>
<keyword evidence="3 4" id="KW-0653">Protein transport</keyword>
<dbReference type="STRING" id="400682.A0A1X7TMD9"/>
<dbReference type="PANTHER" id="PTHR45850">
    <property type="entry name" value="SORTING NEXIN FAMILY MEMBER"/>
    <property type="match status" value="1"/>
</dbReference>
<dbReference type="InterPro" id="IPR027267">
    <property type="entry name" value="AH/BAR_dom_sf"/>
</dbReference>
<organism evidence="7">
    <name type="scientific">Amphimedon queenslandica</name>
    <name type="common">Sponge</name>
    <dbReference type="NCBI Taxonomy" id="400682"/>
    <lineage>
        <taxon>Eukaryota</taxon>
        <taxon>Metazoa</taxon>
        <taxon>Porifera</taxon>
        <taxon>Demospongiae</taxon>
        <taxon>Heteroscleromorpha</taxon>
        <taxon>Haplosclerida</taxon>
        <taxon>Niphatidae</taxon>
        <taxon>Amphimedon</taxon>
    </lineage>
</organism>
<evidence type="ECO:0000256" key="2">
    <source>
        <dbReference type="ARBA" id="ARBA00022448"/>
    </source>
</evidence>
<dbReference type="FunCoup" id="A0A1X7TMD9">
    <property type="interactions" value="909"/>
</dbReference>
<dbReference type="SUPFAM" id="SSF64268">
    <property type="entry name" value="PX domain"/>
    <property type="match status" value="1"/>
</dbReference>
<keyword evidence="8" id="KW-1185">Reference proteome</keyword>
<dbReference type="InParanoid" id="A0A1X7TMD9"/>
<evidence type="ECO:0000313" key="7">
    <source>
        <dbReference type="EnsemblMetazoa" id="Aqu2.1.16006_001"/>
    </source>
</evidence>
<reference evidence="7" key="2">
    <citation type="submission" date="2017-05" db="UniProtKB">
        <authorList>
            <consortium name="EnsemblMetazoa"/>
        </authorList>
    </citation>
    <scope>IDENTIFICATION</scope>
</reference>
<dbReference type="PROSITE" id="PS50195">
    <property type="entry name" value="PX"/>
    <property type="match status" value="1"/>
</dbReference>
<name>A0A1X7TMD9_AMPQE</name>
<dbReference type="Pfam" id="PF00787">
    <property type="entry name" value="PX"/>
    <property type="match status" value="1"/>
</dbReference>
<dbReference type="GO" id="GO:0015031">
    <property type="term" value="P:protein transport"/>
    <property type="evidence" value="ECO:0007669"/>
    <property type="project" value="UniProtKB-KW"/>
</dbReference>
<sequence length="403" mass="46264">MASEGDASPETPPSKPKSVSVDLTKDTSLQIDISDALSEQEKVKFTVHTKTTLKAFKKADFSVVRQHEEFIWLHDQYVENETFAGYLIPPAPPKPDFDEPRQKLSKLREGEDTMTKEEYTKMKQELEGEYLALFKKTVAMHEVFLQRLAAHPVFRDDYNFQTFLEFDGELTVRSKNTRERFGSMFKGISKSVDEGIILKNHKDVDPWFEGEKKFLTDYHTQVKESTKQSDRTTKAHKRLADSLIGVASYISLLPITKDDPLSGMYKKTSETFEKLRKLESRVSTDEDLKFSDILRYYERDSQAGLDLLYRRMRSLANLEGSNKALEKARTKNKGVIEAEAVQKNNTEKFEKLSENGKQELTSFKGRRVAAFRKNLIDLTELQLKHAKNQVNILRATIASLAVL</sequence>
<evidence type="ECO:0000256" key="5">
    <source>
        <dbReference type="SAM" id="MobiDB-lite"/>
    </source>
</evidence>
<keyword evidence="2 4" id="KW-0813">Transport</keyword>
<evidence type="ECO:0000256" key="3">
    <source>
        <dbReference type="ARBA" id="ARBA00022927"/>
    </source>
</evidence>
<dbReference type="InterPro" id="IPR036871">
    <property type="entry name" value="PX_dom_sf"/>
</dbReference>
<dbReference type="eggNOG" id="KOG1660">
    <property type="taxonomic scope" value="Eukaryota"/>
</dbReference>
<dbReference type="AlphaFoldDB" id="A0A1X7TMD9"/>
<dbReference type="FunFam" id="3.30.1520.10:FF:000001">
    <property type="entry name" value="Sorting nexin"/>
    <property type="match status" value="1"/>
</dbReference>